<sequence>MSLKILASASPSGVCAKRSRTGRVMSRYAACAALAFGWIGGSAYAATLAGKVIADPRASLRVSVEQAGRLEAPPGGFPAPGQKLHAGQVIAYLQPNIPAPERRDLDALLATADRDVTLGELQVRRFNAVDTGQYDGQFTLPSLQILGDYRSARARKEQLTGALAGRLPLTAERAGTVLASRARTDRDVAAGDTVFEIGDAGGLAVEAISPDGQLDAGALEHATALDGSTAGLRLIAESFDPELRARRFLFAVTGDAPLRIGEPVRIEAASASRTPIKR</sequence>
<evidence type="ECO:0000313" key="1">
    <source>
        <dbReference type="EMBL" id="TDU31009.1"/>
    </source>
</evidence>
<proteinExistence type="predicted"/>
<evidence type="ECO:0000313" key="2">
    <source>
        <dbReference type="Proteomes" id="UP000295341"/>
    </source>
</evidence>
<name>A0A4R7PBM5_9GAMM</name>
<dbReference type="OrthoDB" id="7058021at2"/>
<keyword evidence="2" id="KW-1185">Reference proteome</keyword>
<dbReference type="RefSeq" id="WP_133879637.1">
    <property type="nucleotide sequence ID" value="NZ_SOBT01000008.1"/>
</dbReference>
<accession>A0A4R7PBM5</accession>
<reference evidence="1 2" key="1">
    <citation type="submission" date="2019-03" db="EMBL/GenBank/DDBJ databases">
        <title>Genomic Encyclopedia of Type Strains, Phase IV (KMG-IV): sequencing the most valuable type-strain genomes for metagenomic binning, comparative biology and taxonomic classification.</title>
        <authorList>
            <person name="Goeker M."/>
        </authorList>
    </citation>
    <scope>NUCLEOTIDE SEQUENCE [LARGE SCALE GENOMIC DNA]</scope>
    <source>
        <strain evidence="1 2">DSM 26377</strain>
    </source>
</reference>
<dbReference type="EMBL" id="SOBT01000008">
    <property type="protein sequence ID" value="TDU31009.1"/>
    <property type="molecule type" value="Genomic_DNA"/>
</dbReference>
<comment type="caution">
    <text evidence="1">The sequence shown here is derived from an EMBL/GenBank/DDBJ whole genome shotgun (WGS) entry which is preliminary data.</text>
</comment>
<dbReference type="Proteomes" id="UP000295341">
    <property type="component" value="Unassembled WGS sequence"/>
</dbReference>
<evidence type="ECO:0008006" key="3">
    <source>
        <dbReference type="Google" id="ProtNLM"/>
    </source>
</evidence>
<dbReference type="AlphaFoldDB" id="A0A4R7PBM5"/>
<protein>
    <recommendedName>
        <fullName evidence="3">HlyD family secretion protein</fullName>
    </recommendedName>
</protein>
<gene>
    <name evidence="1" type="ORF">DFR24_0367</name>
</gene>
<organism evidence="1 2">
    <name type="scientific">Panacagrimonas perspica</name>
    <dbReference type="NCBI Taxonomy" id="381431"/>
    <lineage>
        <taxon>Bacteria</taxon>
        <taxon>Pseudomonadati</taxon>
        <taxon>Pseudomonadota</taxon>
        <taxon>Gammaproteobacteria</taxon>
        <taxon>Nevskiales</taxon>
        <taxon>Nevskiaceae</taxon>
        <taxon>Panacagrimonas</taxon>
    </lineage>
</organism>